<dbReference type="Gene3D" id="1.10.238.10">
    <property type="entry name" value="EF-hand"/>
    <property type="match status" value="2"/>
</dbReference>
<dbReference type="PROSITE" id="PS50222">
    <property type="entry name" value="EF_HAND_2"/>
    <property type="match status" value="1"/>
</dbReference>
<dbReference type="CDD" id="cd00052">
    <property type="entry name" value="EH"/>
    <property type="match status" value="1"/>
</dbReference>
<evidence type="ECO:0000256" key="23">
    <source>
        <dbReference type="SAM" id="MobiDB-lite"/>
    </source>
</evidence>
<keyword evidence="14" id="KW-0106">Calcium</keyword>
<dbReference type="GO" id="GO:0005886">
    <property type="term" value="C:plasma membrane"/>
    <property type="evidence" value="ECO:0007669"/>
    <property type="project" value="UniProtKB-SubCell"/>
</dbReference>
<dbReference type="SMART" id="SM00027">
    <property type="entry name" value="EH"/>
    <property type="match status" value="2"/>
</dbReference>
<dbReference type="PANTHER" id="PTHR11216">
    <property type="entry name" value="EH DOMAIN"/>
    <property type="match status" value="1"/>
</dbReference>
<dbReference type="AlphaFoldDB" id="A0A364KRD1"/>
<evidence type="ECO:0000256" key="1">
    <source>
        <dbReference type="ARBA" id="ARBA00004125"/>
    </source>
</evidence>
<feature type="region of interest" description="Disordered" evidence="23">
    <location>
        <begin position="305"/>
        <end position="331"/>
    </location>
</feature>
<evidence type="ECO:0000256" key="6">
    <source>
        <dbReference type="ARBA" id="ARBA00013889"/>
    </source>
</evidence>
<gene>
    <name evidence="26" type="ORF">BHQ10_002115</name>
</gene>
<evidence type="ECO:0000256" key="22">
    <source>
        <dbReference type="SAM" id="Coils"/>
    </source>
</evidence>
<evidence type="ECO:0000256" key="21">
    <source>
        <dbReference type="ARBA" id="ARBA00032224"/>
    </source>
</evidence>
<keyword evidence="16" id="KW-0472">Membrane</keyword>
<dbReference type="EMBL" id="MIKG01000003">
    <property type="protein sequence ID" value="RAO66103.1"/>
    <property type="molecule type" value="Genomic_DNA"/>
</dbReference>
<dbReference type="InterPro" id="IPR025604">
    <property type="entry name" value="End3"/>
</dbReference>
<comment type="similarity">
    <text evidence="4">Belongs to the END3 family.</text>
</comment>
<evidence type="ECO:0000256" key="18">
    <source>
        <dbReference type="ARBA" id="ARBA00023212"/>
    </source>
</evidence>
<dbReference type="GO" id="GO:0005509">
    <property type="term" value="F:calcium ion binding"/>
    <property type="evidence" value="ECO:0007669"/>
    <property type="project" value="InterPro"/>
</dbReference>
<feature type="domain" description="EH" evidence="24">
    <location>
        <begin position="138"/>
        <end position="226"/>
    </location>
</feature>
<dbReference type="FunFam" id="1.10.238.10:FF:000339">
    <property type="entry name" value="Actin cytoskeleton-regulatory complex protein END3"/>
    <property type="match status" value="1"/>
</dbReference>
<evidence type="ECO:0000256" key="3">
    <source>
        <dbReference type="ARBA" id="ARBA00004413"/>
    </source>
</evidence>
<dbReference type="FunFam" id="1.10.238.10:FF:000323">
    <property type="entry name" value="Actin cytoskeleton-regulatory complex protein end3"/>
    <property type="match status" value="1"/>
</dbReference>
<evidence type="ECO:0000256" key="12">
    <source>
        <dbReference type="ARBA" id="ARBA00022737"/>
    </source>
</evidence>
<keyword evidence="15 22" id="KW-0175">Coiled coil</keyword>
<organism evidence="26 27">
    <name type="scientific">Talaromyces amestolkiae</name>
    <dbReference type="NCBI Taxonomy" id="1196081"/>
    <lineage>
        <taxon>Eukaryota</taxon>
        <taxon>Fungi</taxon>
        <taxon>Dikarya</taxon>
        <taxon>Ascomycota</taxon>
        <taxon>Pezizomycotina</taxon>
        <taxon>Eurotiomycetes</taxon>
        <taxon>Eurotiomycetidae</taxon>
        <taxon>Eurotiales</taxon>
        <taxon>Trichocomaceae</taxon>
        <taxon>Talaromyces</taxon>
        <taxon>Talaromyces sect. Talaromyces</taxon>
    </lineage>
</organism>
<dbReference type="Pfam" id="PF12761">
    <property type="entry name" value="End3"/>
    <property type="match status" value="1"/>
</dbReference>
<evidence type="ECO:0000259" key="24">
    <source>
        <dbReference type="PROSITE" id="PS50031"/>
    </source>
</evidence>
<accession>A0A364KRD1</accession>
<keyword evidence="12" id="KW-0677">Repeat</keyword>
<dbReference type="InterPro" id="IPR011992">
    <property type="entry name" value="EF-hand-dom_pair"/>
</dbReference>
<evidence type="ECO:0000256" key="7">
    <source>
        <dbReference type="ARBA" id="ARBA00017312"/>
    </source>
</evidence>
<dbReference type="SUPFAM" id="SSF47473">
    <property type="entry name" value="EF-hand"/>
    <property type="match status" value="2"/>
</dbReference>
<dbReference type="PROSITE" id="PS50031">
    <property type="entry name" value="EH"/>
    <property type="match status" value="2"/>
</dbReference>
<dbReference type="GO" id="GO:0007015">
    <property type="term" value="P:actin filament organization"/>
    <property type="evidence" value="ECO:0007669"/>
    <property type="project" value="InterPro"/>
</dbReference>
<evidence type="ECO:0000256" key="17">
    <source>
        <dbReference type="ARBA" id="ARBA00023203"/>
    </source>
</evidence>
<dbReference type="Proteomes" id="UP000249363">
    <property type="component" value="Unassembled WGS sequence"/>
</dbReference>
<dbReference type="InterPro" id="IPR000261">
    <property type="entry name" value="EH_dom"/>
</dbReference>
<evidence type="ECO:0000256" key="5">
    <source>
        <dbReference type="ARBA" id="ARBA00011159"/>
    </source>
</evidence>
<name>A0A364KRD1_TALAM</name>
<proteinExistence type="inferred from homology"/>
<comment type="caution">
    <text evidence="26">The sequence shown here is derived from an EMBL/GenBank/DDBJ whole genome shotgun (WGS) entry which is preliminary data.</text>
</comment>
<evidence type="ECO:0000256" key="14">
    <source>
        <dbReference type="ARBA" id="ARBA00022837"/>
    </source>
</evidence>
<keyword evidence="11" id="KW-0479">Metal-binding</keyword>
<evidence type="ECO:0000256" key="2">
    <source>
        <dbReference type="ARBA" id="ARBA00004134"/>
    </source>
</evidence>
<dbReference type="RefSeq" id="XP_040730620.1">
    <property type="nucleotide sequence ID" value="XM_040874226.1"/>
</dbReference>
<evidence type="ECO:0000259" key="25">
    <source>
        <dbReference type="PROSITE" id="PS50222"/>
    </source>
</evidence>
<keyword evidence="9" id="KW-0963">Cytoplasm</keyword>
<feature type="compositionally biased region" description="Basic and acidic residues" evidence="23">
    <location>
        <begin position="305"/>
        <end position="315"/>
    </location>
</feature>
<keyword evidence="8" id="KW-1003">Cell membrane</keyword>
<keyword evidence="13" id="KW-0967">Endosome</keyword>
<evidence type="ECO:0000256" key="15">
    <source>
        <dbReference type="ARBA" id="ARBA00023054"/>
    </source>
</evidence>
<dbReference type="GO" id="GO:0003779">
    <property type="term" value="F:actin binding"/>
    <property type="evidence" value="ECO:0007669"/>
    <property type="project" value="UniProtKB-KW"/>
</dbReference>
<dbReference type="GO" id="GO:0010008">
    <property type="term" value="C:endosome membrane"/>
    <property type="evidence" value="ECO:0007669"/>
    <property type="project" value="UniProtKB-SubCell"/>
</dbReference>
<feature type="domain" description="EF-hand" evidence="25">
    <location>
        <begin position="41"/>
        <end position="76"/>
    </location>
</feature>
<dbReference type="GO" id="GO:0030479">
    <property type="term" value="C:actin cortical patch"/>
    <property type="evidence" value="ECO:0007669"/>
    <property type="project" value="UniProtKB-SubCell"/>
</dbReference>
<protein>
    <recommendedName>
        <fullName evidence="7">Actin cytoskeleton-regulatory complex protein END3</fullName>
    </recommendedName>
    <alternativeName>
        <fullName evidence="6">Actin cytoskeleton-regulatory complex protein end3</fullName>
    </alternativeName>
    <alternativeName>
        <fullName evidence="21">Cytoskeletal adapter protein sagA</fullName>
    </alternativeName>
    <alternativeName>
        <fullName evidence="20">Endocytosis protein 3</fullName>
    </alternativeName>
</protein>
<reference evidence="26 27" key="1">
    <citation type="journal article" date="2017" name="Biotechnol. Biofuels">
        <title>Differential beta-glucosidase expression as a function of carbon source availability in Talaromyces amestolkiae: a genomic and proteomic approach.</title>
        <authorList>
            <person name="de Eugenio L.I."/>
            <person name="Mendez-Liter J.A."/>
            <person name="Nieto-Dominguez M."/>
            <person name="Alonso L."/>
            <person name="Gil-Munoz J."/>
            <person name="Barriuso J."/>
            <person name="Prieto A."/>
            <person name="Martinez M.J."/>
        </authorList>
    </citation>
    <scope>NUCLEOTIDE SEQUENCE [LARGE SCALE GENOMIC DNA]</scope>
    <source>
        <strain evidence="26 27">CIB</strain>
    </source>
</reference>
<comment type="function">
    <text evidence="19">Component of the PAN1 actin cytoskeleton-regulatory complex required for the internalization of endosomes during actin-coupled endocytosis. The complex links the site of endocytosis to the cell membrane-associated actin cytoskeleton. Mediates uptake of external molecules and vacuolar degradation of plasma membrane proteins. Plays a role in the proper organization of the cell membrane-associated actin cytoskeleton and promotes its destabilization.</text>
</comment>
<dbReference type="OrthoDB" id="1716625at2759"/>
<keyword evidence="10" id="KW-0254">Endocytosis</keyword>
<sequence>MAKRIEQWEVERYWEIFSSLANGQPRLNNSQAASVLRNSRLRDDQLEKVWDLADVDGDGELDFEEFCVAMRLIFDLVNGEYQEVPRTLPDWLIPESKAHLVQASAALTGRQEQFERIEDEDDTPGLKDGFDWYMSPADKAKYEEIYSANKNHRGEITFDSLQPLYDSLDVPDTDIRSAWNLVNPTASSSINKDASLAFLHILNFRHEGFRIPRTVPPSLRASFESNKIDYQVDNVRPAQKWGADGDTETTTGRKAKFGDTYLSRLGVKSTYQPKATDFSNTIQDEEWEKVRLRRELAELEQKLEAANRASEERRSGGGASSSAHHDGRPNWTVIKKEALQLLEYKERELREMREGTGRTKDGQDLERLREDIKTVADQVDGLKDHLDRRNEALAELRRQIEDEKASR</sequence>
<evidence type="ECO:0000313" key="27">
    <source>
        <dbReference type="Proteomes" id="UP000249363"/>
    </source>
</evidence>
<evidence type="ECO:0000256" key="19">
    <source>
        <dbReference type="ARBA" id="ARBA00025194"/>
    </source>
</evidence>
<evidence type="ECO:0000313" key="26">
    <source>
        <dbReference type="EMBL" id="RAO66103.1"/>
    </source>
</evidence>
<comment type="subunit">
    <text evidence="5">Component of the PAN1 actin cytoskeleton-regulatory complex.</text>
</comment>
<dbReference type="GO" id="GO:0006897">
    <property type="term" value="P:endocytosis"/>
    <property type="evidence" value="ECO:0007669"/>
    <property type="project" value="UniProtKB-KW"/>
</dbReference>
<evidence type="ECO:0000256" key="4">
    <source>
        <dbReference type="ARBA" id="ARBA00009909"/>
    </source>
</evidence>
<dbReference type="PROSITE" id="PS00018">
    <property type="entry name" value="EF_HAND_1"/>
    <property type="match status" value="1"/>
</dbReference>
<comment type="subcellular location">
    <subcellularLocation>
        <location evidence="3">Cell membrane</location>
        <topology evidence="3">Peripheral membrane protein</topology>
        <orientation evidence="3">Cytoplasmic side</orientation>
    </subcellularLocation>
    <subcellularLocation>
        <location evidence="2">Cytoplasm</location>
        <location evidence="2">Cytoskeleton</location>
        <location evidence="2">Actin patch</location>
    </subcellularLocation>
    <subcellularLocation>
        <location evidence="1">Endosome membrane</location>
        <topology evidence="1">Peripheral membrane protein</topology>
        <orientation evidence="1">Cytoplasmic side</orientation>
    </subcellularLocation>
</comment>
<feature type="coiled-coil region" evidence="22">
    <location>
        <begin position="365"/>
        <end position="406"/>
    </location>
</feature>
<keyword evidence="27" id="KW-1185">Reference proteome</keyword>
<dbReference type="Pfam" id="PF12763">
    <property type="entry name" value="EH"/>
    <property type="match status" value="1"/>
</dbReference>
<evidence type="ECO:0000256" key="11">
    <source>
        <dbReference type="ARBA" id="ARBA00022723"/>
    </source>
</evidence>
<evidence type="ECO:0000256" key="20">
    <source>
        <dbReference type="ARBA" id="ARBA00029684"/>
    </source>
</evidence>
<dbReference type="STRING" id="1196081.A0A364KRD1"/>
<keyword evidence="18" id="KW-0206">Cytoskeleton</keyword>
<evidence type="ECO:0000256" key="8">
    <source>
        <dbReference type="ARBA" id="ARBA00022475"/>
    </source>
</evidence>
<dbReference type="SMART" id="SM00054">
    <property type="entry name" value="EFh"/>
    <property type="match status" value="1"/>
</dbReference>
<keyword evidence="17" id="KW-0009">Actin-binding</keyword>
<dbReference type="InterPro" id="IPR018247">
    <property type="entry name" value="EF_Hand_1_Ca_BS"/>
</dbReference>
<evidence type="ECO:0000256" key="10">
    <source>
        <dbReference type="ARBA" id="ARBA00022583"/>
    </source>
</evidence>
<evidence type="ECO:0000256" key="13">
    <source>
        <dbReference type="ARBA" id="ARBA00022753"/>
    </source>
</evidence>
<evidence type="ECO:0000256" key="16">
    <source>
        <dbReference type="ARBA" id="ARBA00023136"/>
    </source>
</evidence>
<dbReference type="InterPro" id="IPR002048">
    <property type="entry name" value="EF_hand_dom"/>
</dbReference>
<dbReference type="PANTHER" id="PTHR11216:SF174">
    <property type="entry name" value="GH06923P"/>
    <property type="match status" value="1"/>
</dbReference>
<dbReference type="GeneID" id="63791332"/>
<feature type="domain" description="EH" evidence="24">
    <location>
        <begin position="9"/>
        <end position="99"/>
    </location>
</feature>
<dbReference type="GO" id="GO:0016197">
    <property type="term" value="P:endosomal transport"/>
    <property type="evidence" value="ECO:0007669"/>
    <property type="project" value="TreeGrafter"/>
</dbReference>
<evidence type="ECO:0000256" key="9">
    <source>
        <dbReference type="ARBA" id="ARBA00022490"/>
    </source>
</evidence>